<gene>
    <name evidence="9" type="primary">fabV</name>
    <name evidence="13" type="ORF">EPJ79_05965</name>
</gene>
<organism evidence="13 14">
    <name type="scientific">Brachyspira aalborgi</name>
    <dbReference type="NCBI Taxonomy" id="29522"/>
    <lineage>
        <taxon>Bacteria</taxon>
        <taxon>Pseudomonadati</taxon>
        <taxon>Spirochaetota</taxon>
        <taxon>Spirochaetia</taxon>
        <taxon>Brachyspirales</taxon>
        <taxon>Brachyspiraceae</taxon>
        <taxon>Brachyspira</taxon>
    </lineage>
</organism>
<comment type="function">
    <text evidence="9">Involved in the fatty acid synthesis (FAS II). Catalyzes the reduction of a carbon-carbon double bond in an enoyl moiety that is covalently linked to a coenzyme A (CoA).</text>
</comment>
<keyword evidence="5 9" id="KW-0520">NAD</keyword>
<keyword evidence="6 9" id="KW-0443">Lipid metabolism</keyword>
<dbReference type="AlphaFoldDB" id="A0A5C8D5J8"/>
<dbReference type="InterPro" id="IPR024906">
    <property type="entry name" value="Eno_Rdtase_FAD-bd_dom"/>
</dbReference>
<evidence type="ECO:0000256" key="5">
    <source>
        <dbReference type="ARBA" id="ARBA00023027"/>
    </source>
</evidence>
<feature type="binding site" evidence="9">
    <location>
        <begin position="275"/>
        <end position="277"/>
    </location>
    <ligand>
        <name>NAD(+)</name>
        <dbReference type="ChEBI" id="CHEBI:57540"/>
    </ligand>
</feature>
<dbReference type="GO" id="GO:0050343">
    <property type="term" value="F:trans-2-enoyl-CoA reductase (NADH) activity"/>
    <property type="evidence" value="ECO:0007669"/>
    <property type="project" value="UniProtKB-UniRule"/>
</dbReference>
<protein>
    <recommendedName>
        <fullName evidence="9">Trans-2-enoyl-CoA reductase [NADH]</fullName>
        <shortName evidence="9">TER</shortName>
        <ecNumber evidence="9">1.3.1.44</ecNumber>
    </recommendedName>
</protein>
<dbReference type="UniPathway" id="UPA00094"/>
<dbReference type="Pfam" id="PF12242">
    <property type="entry name" value="Eno-Rase_NADH_b"/>
    <property type="match status" value="1"/>
</dbReference>
<feature type="domain" description="Trans-2-enoyl-CoA reductase-like NAD(P)H binding" evidence="12">
    <location>
        <begin position="2"/>
        <end position="80"/>
    </location>
</feature>
<evidence type="ECO:0000313" key="14">
    <source>
        <dbReference type="Proteomes" id="UP000324638"/>
    </source>
</evidence>
<dbReference type="Pfam" id="PF12241">
    <property type="entry name" value="Enoyl_reductase"/>
    <property type="match status" value="1"/>
</dbReference>
<keyword evidence="4 9" id="KW-0560">Oxidoreductase</keyword>
<dbReference type="GO" id="GO:0004318">
    <property type="term" value="F:enoyl-[acyl-carrier-protein] reductase (NADH) activity"/>
    <property type="evidence" value="ECO:0007669"/>
    <property type="project" value="TreeGrafter"/>
</dbReference>
<dbReference type="GO" id="GO:0051287">
    <property type="term" value="F:NAD binding"/>
    <property type="evidence" value="ECO:0007669"/>
    <property type="project" value="UniProtKB-UniRule"/>
</dbReference>
<dbReference type="RefSeq" id="WP_147738803.1">
    <property type="nucleotide sequence ID" value="NZ_SAXU01000001.1"/>
</dbReference>
<dbReference type="GO" id="GO:0006633">
    <property type="term" value="P:fatty acid biosynthetic process"/>
    <property type="evidence" value="ECO:0007669"/>
    <property type="project" value="UniProtKB-UniRule"/>
</dbReference>
<accession>A0A5C8D5J8</accession>
<comment type="caution">
    <text evidence="13">The sequence shown here is derived from an EMBL/GenBank/DDBJ whole genome shotgun (WGS) entry which is preliminary data.</text>
</comment>
<dbReference type="InterPro" id="IPR024910">
    <property type="entry name" value="Enoyl-CoA_Rdtase_cat_dom"/>
</dbReference>
<dbReference type="NCBIfam" id="NF043048">
    <property type="entry name" value="EnoyACPredFabV"/>
    <property type="match status" value="1"/>
</dbReference>
<comment type="subunit">
    <text evidence="1 9">Monomer.</text>
</comment>
<sequence>MIVKPQISNNVCRTSHPLGCRQEVENQINYVKSKPKINANIKNALILGASGGYGLASRIVLAYGLNANTMGVSFERAATEEKTATPGWYNNQAFSEFAKRDGLKEKTIVGDAFLESSKESIIKQAKEFFDGKIDILIYSLATGIRKDEKENITYRSTLKPVGQKYKGIGVDFMKEELINVEIEPATEEDIKATVKVMGGEDWSLWIEDLIKADMLSENALTLAYSYIGPEITKAIYRDGTIGKAKDDLEETAIKLDKMMQDKLKGHAYVSVAKAVVTRASAVIPAMPLYISILFKIMKDKGIHEGCIEQMYRQFNEKLFSGKGAILDEKHRLRLDDWELRDDVQKEVLESWNKVKDNDTLKANADLNQFRDEYLHLHGFGFNGINYDADVQI</sequence>
<feature type="domain" description="Enoyl reductase FAD binding" evidence="10">
    <location>
        <begin position="326"/>
        <end position="390"/>
    </location>
</feature>
<dbReference type="Gene3D" id="3.40.50.720">
    <property type="entry name" value="NAD(P)-binding Rossmann-like Domain"/>
    <property type="match status" value="1"/>
</dbReference>
<dbReference type="HAMAP" id="MF_01838">
    <property type="entry name" value="FabV_reductase"/>
    <property type="match status" value="1"/>
</dbReference>
<reference evidence="13 14" key="1">
    <citation type="journal article" date="1992" name="Lakartidningen">
        <title>[Penicillin V and not amoxicillin is the first choice preparation in acute otitis].</title>
        <authorList>
            <person name="Kamme C."/>
            <person name="Lundgren K."/>
            <person name="Prellner K."/>
        </authorList>
    </citation>
    <scope>NUCLEOTIDE SEQUENCE [LARGE SCALE GENOMIC DNA]</scope>
    <source>
        <strain evidence="13 14">513A</strain>
    </source>
</reference>
<dbReference type="PANTHER" id="PTHR37480:SF1">
    <property type="entry name" value="ENOYL-[ACYL-CARRIER-PROTEIN] REDUCTASE [NADH]"/>
    <property type="match status" value="1"/>
</dbReference>
<dbReference type="EMBL" id="SAXU01000001">
    <property type="protein sequence ID" value="TXJ20685.1"/>
    <property type="molecule type" value="Genomic_DNA"/>
</dbReference>
<dbReference type="EC" id="1.3.1.44" evidence="9"/>
<keyword evidence="3 9" id="KW-0276">Fatty acid metabolism</keyword>
<feature type="binding site" evidence="9">
    <location>
        <position position="245"/>
    </location>
    <ligand>
        <name>NAD(+)</name>
        <dbReference type="ChEBI" id="CHEBI:57540"/>
    </ligand>
</feature>
<evidence type="ECO:0000256" key="8">
    <source>
        <dbReference type="ARBA" id="ARBA00048302"/>
    </source>
</evidence>
<evidence type="ECO:0000256" key="2">
    <source>
        <dbReference type="ARBA" id="ARBA00022516"/>
    </source>
</evidence>
<dbReference type="InterPro" id="IPR010758">
    <property type="entry name" value="Trans-2-enoyl-CoA_reductase"/>
</dbReference>
<name>A0A5C8D5J8_9SPIR</name>
<dbReference type="InterPro" id="IPR050048">
    <property type="entry name" value="FabV-like_NADH_b"/>
</dbReference>
<evidence type="ECO:0000256" key="9">
    <source>
        <dbReference type="HAMAP-Rule" id="MF_01838"/>
    </source>
</evidence>
<evidence type="ECO:0000256" key="1">
    <source>
        <dbReference type="ARBA" id="ARBA00011245"/>
    </source>
</evidence>
<dbReference type="NCBIfam" id="NF010177">
    <property type="entry name" value="PRK13656.1"/>
    <property type="match status" value="1"/>
</dbReference>
<evidence type="ECO:0000259" key="11">
    <source>
        <dbReference type="Pfam" id="PF12241"/>
    </source>
</evidence>
<feature type="domain" description="Trans-2-enoyl-CoA reductase catalytic" evidence="11">
    <location>
        <begin position="82"/>
        <end position="319"/>
    </location>
</feature>
<feature type="binding site" evidence="9">
    <location>
        <begin position="140"/>
        <end position="141"/>
    </location>
    <ligand>
        <name>NAD(+)</name>
        <dbReference type="ChEBI" id="CHEBI:57540"/>
    </ligand>
</feature>
<feature type="active site" description="Proton donor" evidence="9">
    <location>
        <position position="236"/>
    </location>
</feature>
<keyword evidence="2 9" id="KW-0444">Lipid biosynthesis</keyword>
<feature type="binding site" evidence="9">
    <location>
        <begin position="74"/>
        <end position="75"/>
    </location>
    <ligand>
        <name>NAD(+)</name>
        <dbReference type="ChEBI" id="CHEBI:57540"/>
    </ligand>
</feature>
<evidence type="ECO:0000256" key="6">
    <source>
        <dbReference type="ARBA" id="ARBA00023098"/>
    </source>
</evidence>
<evidence type="ECO:0000256" key="3">
    <source>
        <dbReference type="ARBA" id="ARBA00022832"/>
    </source>
</evidence>
<evidence type="ECO:0000313" key="13">
    <source>
        <dbReference type="EMBL" id="TXJ20685.1"/>
    </source>
</evidence>
<feature type="binding site" evidence="9">
    <location>
        <begin position="111"/>
        <end position="112"/>
    </location>
    <ligand>
        <name>NAD(+)</name>
        <dbReference type="ChEBI" id="CHEBI:57540"/>
    </ligand>
</feature>
<proteinExistence type="inferred from homology"/>
<comment type="similarity">
    <text evidence="9">Belongs to the TER reductase family.</text>
</comment>
<feature type="binding site" evidence="9">
    <location>
        <position position="226"/>
    </location>
    <ligand>
        <name>substrate</name>
    </ligand>
</feature>
<evidence type="ECO:0000256" key="7">
    <source>
        <dbReference type="ARBA" id="ARBA00023160"/>
    </source>
</evidence>
<evidence type="ECO:0000256" key="4">
    <source>
        <dbReference type="ARBA" id="ARBA00023002"/>
    </source>
</evidence>
<keyword evidence="7 9" id="KW-0275">Fatty acid biosynthesis</keyword>
<comment type="pathway">
    <text evidence="9">Lipid metabolism; fatty acid biosynthesis.</text>
</comment>
<dbReference type="Pfam" id="PF07055">
    <property type="entry name" value="Eno-Rase_FAD_bd"/>
    <property type="match status" value="1"/>
</dbReference>
<dbReference type="Proteomes" id="UP000324638">
    <property type="component" value="Unassembled WGS sequence"/>
</dbReference>
<evidence type="ECO:0000259" key="10">
    <source>
        <dbReference type="Pfam" id="PF07055"/>
    </source>
</evidence>
<evidence type="ECO:0000259" key="12">
    <source>
        <dbReference type="Pfam" id="PF12242"/>
    </source>
</evidence>
<comment type="caution">
    <text evidence="9">Lacks conserved residue(s) required for the propagation of feature annotation.</text>
</comment>
<dbReference type="PANTHER" id="PTHR37480">
    <property type="entry name" value="ENOYL-[ACYL-CARRIER-PROTEIN] REDUCTASE [NADH]"/>
    <property type="match status" value="1"/>
</dbReference>
<feature type="site" description="Plays an important role in discriminating NADH against NADPH" evidence="9">
    <location>
        <position position="75"/>
    </location>
</feature>
<comment type="catalytic activity">
    <reaction evidence="8 9">
        <text>a 2,3-saturated acyl-CoA + NAD(+) = a (2E)-enoyl-CoA + NADH + H(+)</text>
        <dbReference type="Rhea" id="RHEA:18177"/>
        <dbReference type="ChEBI" id="CHEBI:15378"/>
        <dbReference type="ChEBI" id="CHEBI:57540"/>
        <dbReference type="ChEBI" id="CHEBI:57945"/>
        <dbReference type="ChEBI" id="CHEBI:58856"/>
        <dbReference type="ChEBI" id="CHEBI:65111"/>
        <dbReference type="EC" id="1.3.1.44"/>
    </reaction>
</comment>